<dbReference type="InterPro" id="IPR003593">
    <property type="entry name" value="AAA+_ATPase"/>
</dbReference>
<comment type="similarity">
    <text evidence="1">Belongs to the AAA ATPase family.</text>
</comment>
<evidence type="ECO:0000313" key="6">
    <source>
        <dbReference type="EMBL" id="BCJ39862.1"/>
    </source>
</evidence>
<dbReference type="InterPro" id="IPR050221">
    <property type="entry name" value="26S_Proteasome_ATPase"/>
</dbReference>
<evidence type="ECO:0000259" key="5">
    <source>
        <dbReference type="SMART" id="SM00382"/>
    </source>
</evidence>
<dbReference type="Pfam" id="PF00004">
    <property type="entry name" value="AAA"/>
    <property type="match status" value="1"/>
</dbReference>
<dbReference type="InterPro" id="IPR003959">
    <property type="entry name" value="ATPase_AAA_core"/>
</dbReference>
<keyword evidence="3" id="KW-0067">ATP-binding</keyword>
<evidence type="ECO:0000256" key="3">
    <source>
        <dbReference type="ARBA" id="ARBA00022840"/>
    </source>
</evidence>
<dbReference type="Proteomes" id="UP000676967">
    <property type="component" value="Chromosome"/>
</dbReference>
<dbReference type="RefSeq" id="WP_189330747.1">
    <property type="nucleotide sequence ID" value="NZ_AP023356.1"/>
</dbReference>
<dbReference type="PANTHER" id="PTHR23073">
    <property type="entry name" value="26S PROTEASOME REGULATORY SUBUNIT"/>
    <property type="match status" value="1"/>
</dbReference>
<protein>
    <recommendedName>
        <fullName evidence="5">AAA+ ATPase domain-containing protein</fullName>
    </recommendedName>
</protein>
<evidence type="ECO:0000256" key="1">
    <source>
        <dbReference type="ARBA" id="ARBA00006914"/>
    </source>
</evidence>
<dbReference type="Pfam" id="PF22977">
    <property type="entry name" value="WHD"/>
    <property type="match status" value="1"/>
</dbReference>
<keyword evidence="2" id="KW-0547">Nucleotide-binding</keyword>
<dbReference type="CDD" id="cd19481">
    <property type="entry name" value="RecA-like_protease"/>
    <property type="match status" value="1"/>
</dbReference>
<accession>A0ABN6C2U0</accession>
<keyword evidence="7" id="KW-1185">Reference proteome</keyword>
<dbReference type="SMART" id="SM00382">
    <property type="entry name" value="AAA"/>
    <property type="match status" value="1"/>
</dbReference>
<organism evidence="6 7">
    <name type="scientific">Actinoplanes ianthinogenes</name>
    <dbReference type="NCBI Taxonomy" id="122358"/>
    <lineage>
        <taxon>Bacteria</taxon>
        <taxon>Bacillati</taxon>
        <taxon>Actinomycetota</taxon>
        <taxon>Actinomycetes</taxon>
        <taxon>Micromonosporales</taxon>
        <taxon>Micromonosporaceae</taxon>
        <taxon>Actinoplanes</taxon>
    </lineage>
</organism>
<dbReference type="EMBL" id="AP023356">
    <property type="protein sequence ID" value="BCJ39862.1"/>
    <property type="molecule type" value="Genomic_DNA"/>
</dbReference>
<dbReference type="SUPFAM" id="SSF52540">
    <property type="entry name" value="P-loop containing nucleoside triphosphate hydrolases"/>
    <property type="match status" value="1"/>
</dbReference>
<evidence type="ECO:0000256" key="2">
    <source>
        <dbReference type="ARBA" id="ARBA00022741"/>
    </source>
</evidence>
<dbReference type="InterPro" id="IPR054472">
    <property type="entry name" value="WHD"/>
</dbReference>
<evidence type="ECO:0000313" key="7">
    <source>
        <dbReference type="Proteomes" id="UP000676967"/>
    </source>
</evidence>
<dbReference type="InterPro" id="IPR027417">
    <property type="entry name" value="P-loop_NTPase"/>
</dbReference>
<evidence type="ECO:0000256" key="4">
    <source>
        <dbReference type="SAM" id="MobiDB-lite"/>
    </source>
</evidence>
<dbReference type="Gene3D" id="3.40.50.300">
    <property type="entry name" value="P-loop containing nucleotide triphosphate hydrolases"/>
    <property type="match status" value="1"/>
</dbReference>
<proteinExistence type="inferred from homology"/>
<feature type="compositionally biased region" description="Basic and acidic residues" evidence="4">
    <location>
        <begin position="304"/>
        <end position="323"/>
    </location>
</feature>
<name>A0ABN6C2U0_9ACTN</name>
<gene>
    <name evidence="6" type="ORF">Aiant_05190</name>
</gene>
<feature type="region of interest" description="Disordered" evidence="4">
    <location>
        <begin position="257"/>
        <end position="335"/>
    </location>
</feature>
<sequence>MTTGTAARADAASLLLAELAWLGPVLRREVRRLRRARLLHEDELRGLYIPDPLVDAVLDDLGGEPEEAGSIAARAVRDPQTPIGRLARRFALSAAETDVLMVAVAPQVDARWQTVYGFVQNSVTLRRPTVDLILRLLVPEAAERLACRRWFHPSGPLVRHALVRLVAEPGDPAPSLSSRTLAVDDRVIAHLLGDDTIAPGLSSWVAMHPPRDLDELVLSPGLRTRLREVADTLHGRTVRHHGPAGDGVGGIGGAAPLGSGAPEHPAISPDATARLGGTATHQPTNGMRATANDPDATAPLDGAALEHHLDGNRATPDKADATGRRSGGAARGDDGAGDGMVLLDGAAGGGRATIAAALSGGRPLLVAEVGGAGGLDAGEAGVLLGREAMLRGAAVYLTGLDSPGGAAVLGAMAGRGVVVLLGDGAQVVREKGLILERVILDGPGSLERGGLWDRALRGRSPGGLERIADLFPIGPGAIERAAARARRRAGRHGREPTEDDVRQAVREECGTGLDGLARRLPAGPGWERLVLPARTMREVRLVGAAVEQRWTVREAWGFGETQLGRGVTALFHGPSGTGKTFAARVLATELGLDLYRVDLSTVVSKYIGETERNLARIFAAARAAHAMVLFDEADALFGRRSAVQDARDRYANIEVAYLLQELEGYDGVALLATNLSGNLDDAFARRLGHAVEFPFPGPELREVLWRQAVPGRAPLAADVDFGALARLELAGGHIQSAVLAAACRAAAAGRAVGMPELVPAAGAELRKLHRMPDRADFGAYFSLLAEDL</sequence>
<reference evidence="6 7" key="1">
    <citation type="submission" date="2020-08" db="EMBL/GenBank/DDBJ databases">
        <title>Whole genome shotgun sequence of Actinoplanes ianthinogenes NBRC 13996.</title>
        <authorList>
            <person name="Komaki H."/>
            <person name="Tamura T."/>
        </authorList>
    </citation>
    <scope>NUCLEOTIDE SEQUENCE [LARGE SCALE GENOMIC DNA]</scope>
    <source>
        <strain evidence="6 7">NBRC 13996</strain>
    </source>
</reference>
<feature type="domain" description="AAA+ ATPase" evidence="5">
    <location>
        <begin position="565"/>
        <end position="697"/>
    </location>
</feature>